<dbReference type="Pfam" id="PF07973">
    <property type="entry name" value="tRNA_SAD"/>
    <property type="match status" value="1"/>
</dbReference>
<keyword evidence="4" id="KW-0963">Cytoplasm</keyword>
<evidence type="ECO:0000256" key="10">
    <source>
        <dbReference type="ARBA" id="ARBA00031900"/>
    </source>
</evidence>
<name>A0AAW1RRA5_9CHLO</name>
<dbReference type="EMBL" id="JALJOS010000007">
    <property type="protein sequence ID" value="KAK9836700.1"/>
    <property type="molecule type" value="Genomic_DNA"/>
</dbReference>
<comment type="catalytic activity">
    <reaction evidence="11">
        <text>tRNA(Thr) + L-threonine + ATP = L-threonyl-tRNA(Thr) + AMP + diphosphate + H(+)</text>
        <dbReference type="Rhea" id="RHEA:24624"/>
        <dbReference type="Rhea" id="RHEA-COMP:9670"/>
        <dbReference type="Rhea" id="RHEA-COMP:9704"/>
        <dbReference type="ChEBI" id="CHEBI:15378"/>
        <dbReference type="ChEBI" id="CHEBI:30616"/>
        <dbReference type="ChEBI" id="CHEBI:33019"/>
        <dbReference type="ChEBI" id="CHEBI:57926"/>
        <dbReference type="ChEBI" id="CHEBI:78442"/>
        <dbReference type="ChEBI" id="CHEBI:78534"/>
        <dbReference type="ChEBI" id="CHEBI:456215"/>
        <dbReference type="EC" id="6.1.1.3"/>
    </reaction>
</comment>
<gene>
    <name evidence="15" type="ORF">WJX74_006437</name>
</gene>
<dbReference type="AlphaFoldDB" id="A0AAW1RRA5"/>
<evidence type="ECO:0000256" key="9">
    <source>
        <dbReference type="ARBA" id="ARBA00023146"/>
    </source>
</evidence>
<dbReference type="InterPro" id="IPR002314">
    <property type="entry name" value="aa-tRNA-synt_IIb"/>
</dbReference>
<dbReference type="FunFam" id="3.30.930.10:FF:000198">
    <property type="entry name" value="Threonine--tRNA ligase mitochondrial 1"/>
    <property type="match status" value="1"/>
</dbReference>
<dbReference type="CDD" id="cd00771">
    <property type="entry name" value="ThrRS_core"/>
    <property type="match status" value="1"/>
</dbReference>
<dbReference type="InterPro" id="IPR036621">
    <property type="entry name" value="Anticodon-bd_dom_sf"/>
</dbReference>
<keyword evidence="5" id="KW-0436">Ligase</keyword>
<dbReference type="PROSITE" id="PS51880">
    <property type="entry name" value="TGS"/>
    <property type="match status" value="1"/>
</dbReference>
<dbReference type="FunFam" id="3.40.50.800:FF:000003">
    <property type="entry name" value="Threonine--tRNA ligase 2, cytoplasmic"/>
    <property type="match status" value="1"/>
</dbReference>
<dbReference type="GO" id="GO:0009507">
    <property type="term" value="C:chloroplast"/>
    <property type="evidence" value="ECO:0007669"/>
    <property type="project" value="TreeGrafter"/>
</dbReference>
<dbReference type="Gene3D" id="3.40.50.800">
    <property type="entry name" value="Anticodon-binding domain"/>
    <property type="match status" value="1"/>
</dbReference>
<feature type="domain" description="Aminoacyl-transfer RNA synthetases class-II family profile" evidence="13">
    <location>
        <begin position="361"/>
        <end position="626"/>
    </location>
</feature>
<keyword evidence="6" id="KW-0547">Nucleotide-binding</keyword>
<dbReference type="InterPro" id="IPR004154">
    <property type="entry name" value="Anticodon-bd"/>
</dbReference>
<dbReference type="EC" id="6.1.1.3" evidence="3"/>
<accession>A0AAW1RRA5</accession>
<keyword evidence="9" id="KW-0030">Aminoacyl-tRNA synthetase</keyword>
<dbReference type="HAMAP" id="MF_00184">
    <property type="entry name" value="Thr_tRNA_synth"/>
    <property type="match status" value="1"/>
</dbReference>
<dbReference type="InterPro" id="IPR006195">
    <property type="entry name" value="aa-tRNA-synth_II"/>
</dbReference>
<dbReference type="FunFam" id="3.30.980.10:FF:000005">
    <property type="entry name" value="Threonyl-tRNA synthetase, mitochondrial"/>
    <property type="match status" value="1"/>
</dbReference>
<dbReference type="PROSITE" id="PS50862">
    <property type="entry name" value="AA_TRNA_LIGASE_II"/>
    <property type="match status" value="1"/>
</dbReference>
<dbReference type="Pfam" id="PF00587">
    <property type="entry name" value="tRNA-synt_2b"/>
    <property type="match status" value="1"/>
</dbReference>
<evidence type="ECO:0000313" key="15">
    <source>
        <dbReference type="EMBL" id="KAK9836700.1"/>
    </source>
</evidence>
<keyword evidence="7" id="KW-0067">ATP-binding</keyword>
<dbReference type="InterPro" id="IPR018163">
    <property type="entry name" value="Thr/Ala-tRNA-synth_IIc_edit"/>
</dbReference>
<dbReference type="Gene3D" id="3.30.980.10">
    <property type="entry name" value="Threonyl-trna Synthetase, Chain A, domain 2"/>
    <property type="match status" value="1"/>
</dbReference>
<dbReference type="Gene3D" id="3.30.930.10">
    <property type="entry name" value="Bira Bifunctional Protein, Domain 2"/>
    <property type="match status" value="1"/>
</dbReference>
<dbReference type="FunFam" id="3.10.20.30:FF:000006">
    <property type="entry name" value="Threonine--tRNA ligase, cytoplasmic"/>
    <property type="match status" value="1"/>
</dbReference>
<dbReference type="GO" id="GO:0005739">
    <property type="term" value="C:mitochondrion"/>
    <property type="evidence" value="ECO:0007669"/>
    <property type="project" value="TreeGrafter"/>
</dbReference>
<evidence type="ECO:0000256" key="8">
    <source>
        <dbReference type="ARBA" id="ARBA00022917"/>
    </source>
</evidence>
<dbReference type="InterPro" id="IPR047246">
    <property type="entry name" value="ThrRS_anticodon"/>
</dbReference>
<dbReference type="PANTHER" id="PTHR11451:SF46">
    <property type="entry name" value="THREONINE--TRNA LIGASE"/>
    <property type="match status" value="1"/>
</dbReference>
<evidence type="ECO:0000256" key="11">
    <source>
        <dbReference type="ARBA" id="ARBA00049515"/>
    </source>
</evidence>
<dbReference type="InterPro" id="IPR004095">
    <property type="entry name" value="TGS"/>
</dbReference>
<evidence type="ECO:0000256" key="2">
    <source>
        <dbReference type="ARBA" id="ARBA00008226"/>
    </source>
</evidence>
<keyword evidence="8" id="KW-0648">Protein biosynthesis</keyword>
<dbReference type="InterPro" id="IPR045864">
    <property type="entry name" value="aa-tRNA-synth_II/BPL/LPL"/>
</dbReference>
<dbReference type="InterPro" id="IPR012676">
    <property type="entry name" value="TGS-like"/>
</dbReference>
<dbReference type="SUPFAM" id="SSF55186">
    <property type="entry name" value="ThrRS/AlaRS common domain"/>
    <property type="match status" value="1"/>
</dbReference>
<dbReference type="InterPro" id="IPR002320">
    <property type="entry name" value="Thr-tRNA-ligase_IIa"/>
</dbReference>
<dbReference type="Proteomes" id="UP001438707">
    <property type="component" value="Unassembled WGS sequence"/>
</dbReference>
<dbReference type="InterPro" id="IPR033728">
    <property type="entry name" value="ThrRS_core"/>
</dbReference>
<evidence type="ECO:0000313" key="16">
    <source>
        <dbReference type="Proteomes" id="UP001438707"/>
    </source>
</evidence>
<dbReference type="GO" id="GO:0004829">
    <property type="term" value="F:threonine-tRNA ligase activity"/>
    <property type="evidence" value="ECO:0007669"/>
    <property type="project" value="UniProtKB-EC"/>
</dbReference>
<evidence type="ECO:0000256" key="3">
    <source>
        <dbReference type="ARBA" id="ARBA00013163"/>
    </source>
</evidence>
<dbReference type="SUPFAM" id="SSF52954">
    <property type="entry name" value="Class II aaRS ABD-related"/>
    <property type="match status" value="1"/>
</dbReference>
<protein>
    <recommendedName>
        <fullName evidence="3">threonine--tRNA ligase</fullName>
        <ecNumber evidence="3">6.1.1.3</ecNumber>
    </recommendedName>
    <alternativeName>
        <fullName evidence="10">Threonyl-tRNA synthetase</fullName>
    </alternativeName>
</protein>
<dbReference type="SUPFAM" id="SSF81271">
    <property type="entry name" value="TGS-like"/>
    <property type="match status" value="1"/>
</dbReference>
<dbReference type="CDD" id="cd00860">
    <property type="entry name" value="ThrRS_anticodon"/>
    <property type="match status" value="1"/>
</dbReference>
<dbReference type="PRINTS" id="PR01047">
    <property type="entry name" value="TRNASYNTHTHR"/>
</dbReference>
<evidence type="ECO:0000256" key="5">
    <source>
        <dbReference type="ARBA" id="ARBA00022598"/>
    </source>
</evidence>
<dbReference type="SMART" id="SM00863">
    <property type="entry name" value="tRNA_SAD"/>
    <property type="match status" value="1"/>
</dbReference>
<dbReference type="Pfam" id="PF03129">
    <property type="entry name" value="HGTP_anticodon"/>
    <property type="match status" value="1"/>
</dbReference>
<proteinExistence type="inferred from homology"/>
<evidence type="ECO:0000256" key="1">
    <source>
        <dbReference type="ARBA" id="ARBA00004496"/>
    </source>
</evidence>
<dbReference type="CDD" id="cd01667">
    <property type="entry name" value="TGS_ThrRS"/>
    <property type="match status" value="1"/>
</dbReference>
<evidence type="ECO:0000256" key="7">
    <source>
        <dbReference type="ARBA" id="ARBA00022840"/>
    </source>
</evidence>
<organism evidence="15 16">
    <name type="scientific">Apatococcus lobatus</name>
    <dbReference type="NCBI Taxonomy" id="904363"/>
    <lineage>
        <taxon>Eukaryota</taxon>
        <taxon>Viridiplantae</taxon>
        <taxon>Chlorophyta</taxon>
        <taxon>core chlorophytes</taxon>
        <taxon>Trebouxiophyceae</taxon>
        <taxon>Chlorellales</taxon>
        <taxon>Chlorellaceae</taxon>
        <taxon>Apatococcus</taxon>
    </lineage>
</organism>
<dbReference type="InterPro" id="IPR012947">
    <property type="entry name" value="tRNA_SAD"/>
</dbReference>
<comment type="similarity">
    <text evidence="2">Belongs to the class-II aminoacyl-tRNA synthetase family.</text>
</comment>
<dbReference type="NCBIfam" id="TIGR00418">
    <property type="entry name" value="thrS"/>
    <property type="match status" value="1"/>
</dbReference>
<reference evidence="15 16" key="1">
    <citation type="journal article" date="2024" name="Nat. Commun.">
        <title>Phylogenomics reveals the evolutionary origins of lichenization in chlorophyte algae.</title>
        <authorList>
            <person name="Puginier C."/>
            <person name="Libourel C."/>
            <person name="Otte J."/>
            <person name="Skaloud P."/>
            <person name="Haon M."/>
            <person name="Grisel S."/>
            <person name="Petersen M."/>
            <person name="Berrin J.G."/>
            <person name="Delaux P.M."/>
            <person name="Dal Grande F."/>
            <person name="Keller J."/>
        </authorList>
    </citation>
    <scope>NUCLEOTIDE SEQUENCE [LARGE SCALE GENOMIC DNA]</scope>
    <source>
        <strain evidence="15 16">SAG 2145</strain>
    </source>
</reference>
<feature type="region of interest" description="Disordered" evidence="12">
    <location>
        <begin position="749"/>
        <end position="772"/>
    </location>
</feature>
<evidence type="ECO:0000256" key="12">
    <source>
        <dbReference type="SAM" id="MobiDB-lite"/>
    </source>
</evidence>
<dbReference type="GO" id="GO:0006435">
    <property type="term" value="P:threonyl-tRNA aminoacylation"/>
    <property type="evidence" value="ECO:0007669"/>
    <property type="project" value="InterPro"/>
</dbReference>
<dbReference type="InterPro" id="IPR012675">
    <property type="entry name" value="Beta-grasp_dom_sf"/>
</dbReference>
<comment type="caution">
    <text evidence="15">The sequence shown here is derived from an EMBL/GenBank/DDBJ whole genome shotgun (WGS) entry which is preliminary data.</text>
</comment>
<dbReference type="GO" id="GO:0005524">
    <property type="term" value="F:ATP binding"/>
    <property type="evidence" value="ECO:0007669"/>
    <property type="project" value="UniProtKB-KW"/>
</dbReference>
<comment type="subcellular location">
    <subcellularLocation>
        <location evidence="1">Cytoplasm</location>
    </subcellularLocation>
</comment>
<dbReference type="Gene3D" id="3.10.20.30">
    <property type="match status" value="1"/>
</dbReference>
<evidence type="ECO:0000256" key="6">
    <source>
        <dbReference type="ARBA" id="ARBA00022741"/>
    </source>
</evidence>
<evidence type="ECO:0000259" key="13">
    <source>
        <dbReference type="PROSITE" id="PS50862"/>
    </source>
</evidence>
<dbReference type="Pfam" id="PF02824">
    <property type="entry name" value="TGS"/>
    <property type="match status" value="1"/>
</dbReference>
<feature type="region of interest" description="Disordered" evidence="12">
    <location>
        <begin position="1"/>
        <end position="20"/>
    </location>
</feature>
<dbReference type="FunFam" id="3.30.930.10:FF:000213">
    <property type="entry name" value="Probable threonine--tRNA ligase, cytoplasmic"/>
    <property type="match status" value="1"/>
</dbReference>
<keyword evidence="16" id="KW-1185">Reference proteome</keyword>
<sequence length="772" mass="87728">MGGDCCGNGAPQNGPPQPAFAAALSNLEDQQNVAAQAVSANGTATNGKAAPQTKASHKDWVDKLKPYFDTRIQLFDKYAQRGADERERARGENVQISVKLPNGSQQSAVKGVTTPMEVAKQISSSLAKRVVVAKVDGKDWDLFRPLESDCQMELLDFDHKDGKHTFWHSSSHILGEALELCFGVKLTIGPALEEGFYYDCFLDDDRRITDADRAGLEKKIAEIIKEKQSFQRVVVTRNEALEMFQENQFKLEIIGGLPESATITLYRCGPMVDLCTGPHLPNTGYLKAHSVQNMSAAFWRADAKREHLQRVYGITFPDKKSLEEYKHRMEEAKRRDHRNVGKQMELFYFNEMSPGSCFFAPNGARIYNSLIELMRNKYWDFGYEEIVTPNIYNLDLWKTSGHAEHYKQNMFLIDIEKAEFGLKPMNCPGHCLLFATRTRSYRELPIRWADFGVLHRNEYSGALHGLTRVRRFQQDDAHIFCRPDQVATEVANCLKLVGEVYDIFGLDFEMRLSTRPEGFLGEVDVWDKAEDALRSALDSTGRGWEVNEGDGAFYGPKIDITVFDALRRKFQCATVQLDFQLPIRFKLQYQTEGTATERPVMVHRAVLGSVERMFAILTEHYAGKWPFWLSPRQVMVIPISEASHGYAMEVKARLHKARFFVECDLADKKMEKKIREAQLEQFNYILVVGEQEKQENKVNIRTRDNKRHGAHDLEDLIATLRQERDSYSLHSLFGQSSDTVAAVQGDSVPVPQAQKPAVNNQPDAPMLLNETK</sequence>
<evidence type="ECO:0000256" key="4">
    <source>
        <dbReference type="ARBA" id="ARBA00022490"/>
    </source>
</evidence>
<feature type="domain" description="TGS" evidence="14">
    <location>
        <begin position="92"/>
        <end position="156"/>
    </location>
</feature>
<dbReference type="SUPFAM" id="SSF55681">
    <property type="entry name" value="Class II aaRS and biotin synthetases"/>
    <property type="match status" value="1"/>
</dbReference>
<evidence type="ECO:0000259" key="14">
    <source>
        <dbReference type="PROSITE" id="PS51880"/>
    </source>
</evidence>
<dbReference type="PANTHER" id="PTHR11451">
    <property type="entry name" value="THREONINE-TRNA LIGASE"/>
    <property type="match status" value="1"/>
</dbReference>